<protein>
    <submittedName>
        <fullName evidence="1">Restriction endonuclease</fullName>
    </submittedName>
</protein>
<keyword evidence="2" id="KW-1185">Reference proteome</keyword>
<dbReference type="RefSeq" id="WP_070454666.1">
    <property type="nucleotide sequence ID" value="NZ_JASOXK010000001.1"/>
</dbReference>
<dbReference type="AlphaFoldDB" id="A0A2I1IPW7"/>
<dbReference type="EMBL" id="PKKO01000001">
    <property type="protein sequence ID" value="PKY73154.1"/>
    <property type="molecule type" value="Genomic_DNA"/>
</dbReference>
<gene>
    <name evidence="1" type="ORF">CYJ19_00760</name>
</gene>
<keyword evidence="1" id="KW-0540">Nuclease</keyword>
<organism evidence="1 2">
    <name type="scientific">Winkia neuii</name>
    <dbReference type="NCBI Taxonomy" id="33007"/>
    <lineage>
        <taxon>Bacteria</taxon>
        <taxon>Bacillati</taxon>
        <taxon>Actinomycetota</taxon>
        <taxon>Actinomycetes</taxon>
        <taxon>Actinomycetales</taxon>
        <taxon>Actinomycetaceae</taxon>
        <taxon>Winkia</taxon>
    </lineage>
</organism>
<name>A0A2I1IPW7_9ACTO</name>
<proteinExistence type="predicted"/>
<comment type="caution">
    <text evidence="1">The sequence shown here is derived from an EMBL/GenBank/DDBJ whole genome shotgun (WGS) entry which is preliminary data.</text>
</comment>
<sequence>MKDYPTRIAKLGISIYDELPDHEYFIPDLELAHILEQHFLGFELGTLPARTRSKLAKEEVCQALGYPVPKSFKKTQPRFPGQDLDVYVQSSNNLQIWNEELSPERRYALIRPDANGVVTRVRVIRGVDLAQFDTTGTFTSKYQARMTHKGISCLLSEEDAQGIAELSSLEPDLTGVEPVDLPSASTLYPISEIYRRLLPIVGTEYTIPSGYSDRIRGEVIHKVVCRQLGYQSFADDGTFPDVKNQLLEVKAQTSPTIDLGLHSPSTNVAILETEQMTVHADEVRYAIFECETIGASTSFRVNALYLVTGGDFESHFPLFKGMVQNKKIQLPLPRDFFDLNPKQA</sequence>
<dbReference type="GO" id="GO:0004519">
    <property type="term" value="F:endonuclease activity"/>
    <property type="evidence" value="ECO:0007669"/>
    <property type="project" value="UniProtKB-KW"/>
</dbReference>
<keyword evidence="1" id="KW-0255">Endonuclease</keyword>
<keyword evidence="1" id="KW-0378">Hydrolase</keyword>
<dbReference type="Proteomes" id="UP000235122">
    <property type="component" value="Unassembled WGS sequence"/>
</dbReference>
<reference evidence="1 2" key="1">
    <citation type="submission" date="2017-12" db="EMBL/GenBank/DDBJ databases">
        <title>Phylogenetic diversity of female urinary microbiome.</title>
        <authorList>
            <person name="Thomas-White K."/>
            <person name="Wolfe A.J."/>
        </authorList>
    </citation>
    <scope>NUCLEOTIDE SEQUENCE [LARGE SCALE GENOMIC DNA]</scope>
    <source>
        <strain evidence="1 2">UMB0402</strain>
    </source>
</reference>
<evidence type="ECO:0000313" key="1">
    <source>
        <dbReference type="EMBL" id="PKY73154.1"/>
    </source>
</evidence>
<accession>A0A2I1IPW7</accession>
<evidence type="ECO:0000313" key="2">
    <source>
        <dbReference type="Proteomes" id="UP000235122"/>
    </source>
</evidence>